<dbReference type="PANTHER" id="PTHR43413:SF6">
    <property type="entry name" value="REGULATORY PROTEIN ASNC"/>
    <property type="match status" value="1"/>
</dbReference>
<dbReference type="EMBL" id="VIKS01000012">
    <property type="protein sequence ID" value="TQV85413.1"/>
    <property type="molecule type" value="Genomic_DNA"/>
</dbReference>
<evidence type="ECO:0000313" key="6">
    <source>
        <dbReference type="Proteomes" id="UP000315439"/>
    </source>
</evidence>
<keyword evidence="2" id="KW-0238">DNA-binding</keyword>
<evidence type="ECO:0000259" key="4">
    <source>
        <dbReference type="PROSITE" id="PS50956"/>
    </source>
</evidence>
<protein>
    <submittedName>
        <fullName evidence="5">Transcriptional regulator AsnC</fullName>
    </submittedName>
</protein>
<dbReference type="Proteomes" id="UP000315439">
    <property type="component" value="Unassembled WGS sequence"/>
</dbReference>
<dbReference type="Pfam" id="PF01037">
    <property type="entry name" value="AsnC_trans_reg"/>
    <property type="match status" value="1"/>
</dbReference>
<dbReference type="Pfam" id="PF13404">
    <property type="entry name" value="HTH_AsnC-type"/>
    <property type="match status" value="1"/>
</dbReference>
<dbReference type="SMART" id="SM00344">
    <property type="entry name" value="HTH_ASNC"/>
    <property type="match status" value="1"/>
</dbReference>
<dbReference type="InterPro" id="IPR019887">
    <property type="entry name" value="Tscrpt_reg_AsnC/Lrp_C"/>
</dbReference>
<keyword evidence="6" id="KW-1185">Reference proteome</keyword>
<dbReference type="Gene3D" id="3.30.70.920">
    <property type="match status" value="1"/>
</dbReference>
<dbReference type="GO" id="GO:0043565">
    <property type="term" value="F:sequence-specific DNA binding"/>
    <property type="evidence" value="ECO:0007669"/>
    <property type="project" value="InterPro"/>
</dbReference>
<gene>
    <name evidence="5" type="primary">asnC</name>
    <name evidence="5" type="ORF">FLL46_19805</name>
</gene>
<evidence type="ECO:0000256" key="1">
    <source>
        <dbReference type="ARBA" id="ARBA00023015"/>
    </source>
</evidence>
<accession>A0A545U7N2</accession>
<dbReference type="InterPro" id="IPR019888">
    <property type="entry name" value="Tscrpt_reg_AsnC-like"/>
</dbReference>
<dbReference type="OrthoDB" id="8590699at2"/>
<keyword evidence="3" id="KW-0804">Transcription</keyword>
<organism evidence="5 6">
    <name type="scientific">Aliikangiella coralliicola</name>
    <dbReference type="NCBI Taxonomy" id="2592383"/>
    <lineage>
        <taxon>Bacteria</taxon>
        <taxon>Pseudomonadati</taxon>
        <taxon>Pseudomonadota</taxon>
        <taxon>Gammaproteobacteria</taxon>
        <taxon>Oceanospirillales</taxon>
        <taxon>Pleioneaceae</taxon>
        <taxon>Aliikangiella</taxon>
    </lineage>
</organism>
<dbReference type="InterPro" id="IPR011008">
    <property type="entry name" value="Dimeric_a/b-barrel"/>
</dbReference>
<reference evidence="5 6" key="1">
    <citation type="submission" date="2019-07" db="EMBL/GenBank/DDBJ databases">
        <title>Draft genome for Aliikangiella sp. M105.</title>
        <authorList>
            <person name="Wang G."/>
        </authorList>
    </citation>
    <scope>NUCLEOTIDE SEQUENCE [LARGE SCALE GENOMIC DNA]</scope>
    <source>
        <strain evidence="5 6">M105</strain>
    </source>
</reference>
<dbReference type="PANTHER" id="PTHR43413">
    <property type="entry name" value="TRANSCRIPTIONAL REGULATOR, ASNC FAMILY"/>
    <property type="match status" value="1"/>
</dbReference>
<dbReference type="InterPro" id="IPR036390">
    <property type="entry name" value="WH_DNA-bd_sf"/>
</dbReference>
<dbReference type="InterPro" id="IPR000485">
    <property type="entry name" value="AsnC-type_HTH_dom"/>
</dbReference>
<evidence type="ECO:0000256" key="3">
    <source>
        <dbReference type="ARBA" id="ARBA00023163"/>
    </source>
</evidence>
<dbReference type="SUPFAM" id="SSF54909">
    <property type="entry name" value="Dimeric alpha+beta barrel"/>
    <property type="match status" value="1"/>
</dbReference>
<proteinExistence type="predicted"/>
<dbReference type="Gene3D" id="1.10.10.10">
    <property type="entry name" value="Winged helix-like DNA-binding domain superfamily/Winged helix DNA-binding domain"/>
    <property type="match status" value="1"/>
</dbReference>
<dbReference type="RefSeq" id="WP_142933090.1">
    <property type="nucleotide sequence ID" value="NZ_ML660168.1"/>
</dbReference>
<dbReference type="InterPro" id="IPR036388">
    <property type="entry name" value="WH-like_DNA-bd_sf"/>
</dbReference>
<dbReference type="PROSITE" id="PS50956">
    <property type="entry name" value="HTH_ASNC_2"/>
    <property type="match status" value="1"/>
</dbReference>
<evidence type="ECO:0000256" key="2">
    <source>
        <dbReference type="ARBA" id="ARBA00023125"/>
    </source>
</evidence>
<dbReference type="PRINTS" id="PR00033">
    <property type="entry name" value="HTHASNC"/>
</dbReference>
<dbReference type="InterPro" id="IPR050684">
    <property type="entry name" value="HTH-Siroheme_Decarb"/>
</dbReference>
<name>A0A545U7N2_9GAMM</name>
<dbReference type="AlphaFoldDB" id="A0A545U7N2"/>
<sequence>MQSQQIDNLDKNILNALIEDARTPYAELGKRFKVSPATIHVRIEKMKAVGIIAGTRLSVEPKQLGYDVCCFIGISLSSARDYPEVIKQLKQIDEVVEAYYTTGKYSVFTKIMCRSNDDLQWLLLDKIQSIEKIRATETFISLQNPIHRTIQL</sequence>
<feature type="domain" description="HTH asnC-type" evidence="4">
    <location>
        <begin position="6"/>
        <end position="67"/>
    </location>
</feature>
<keyword evidence="1" id="KW-0805">Transcription regulation</keyword>
<comment type="caution">
    <text evidence="5">The sequence shown here is derived from an EMBL/GenBank/DDBJ whole genome shotgun (WGS) entry which is preliminary data.</text>
</comment>
<evidence type="ECO:0000313" key="5">
    <source>
        <dbReference type="EMBL" id="TQV85413.1"/>
    </source>
</evidence>
<dbReference type="NCBIfam" id="NF008384">
    <property type="entry name" value="PRK11179.1"/>
    <property type="match status" value="1"/>
</dbReference>
<dbReference type="SUPFAM" id="SSF46785">
    <property type="entry name" value="Winged helix' DNA-binding domain"/>
    <property type="match status" value="1"/>
</dbReference>